<feature type="compositionally biased region" description="Basic and acidic residues" evidence="1">
    <location>
        <begin position="339"/>
        <end position="348"/>
    </location>
</feature>
<feature type="region of interest" description="Disordered" evidence="1">
    <location>
        <begin position="339"/>
        <end position="359"/>
    </location>
</feature>
<evidence type="ECO:0000259" key="2">
    <source>
        <dbReference type="PROSITE" id="PS50812"/>
    </source>
</evidence>
<reference evidence="3 4" key="1">
    <citation type="journal article" date="2022" name="Gigascience">
        <title>A chromosome-level genome assembly and annotation of the desert horned lizard, Phrynosoma platyrhinos, provides insight into chromosomal rearrangements among reptiles.</title>
        <authorList>
            <person name="Koochekian N."/>
            <person name="Ascanio A."/>
            <person name="Farleigh K."/>
            <person name="Card D.C."/>
            <person name="Schield D.R."/>
            <person name="Castoe T.A."/>
            <person name="Jezkova T."/>
        </authorList>
    </citation>
    <scope>NUCLEOTIDE SEQUENCE [LARGE SCALE GENOMIC DNA]</scope>
    <source>
        <strain evidence="3">NK-2021</strain>
    </source>
</reference>
<organism evidence="3 4">
    <name type="scientific">Phrynosoma platyrhinos</name>
    <name type="common">Desert horned lizard</name>
    <dbReference type="NCBI Taxonomy" id="52577"/>
    <lineage>
        <taxon>Eukaryota</taxon>
        <taxon>Metazoa</taxon>
        <taxon>Chordata</taxon>
        <taxon>Craniata</taxon>
        <taxon>Vertebrata</taxon>
        <taxon>Euteleostomi</taxon>
        <taxon>Lepidosauria</taxon>
        <taxon>Squamata</taxon>
        <taxon>Bifurcata</taxon>
        <taxon>Unidentata</taxon>
        <taxon>Episquamata</taxon>
        <taxon>Toxicofera</taxon>
        <taxon>Iguania</taxon>
        <taxon>Phrynosomatidae</taxon>
        <taxon>Phrynosomatinae</taxon>
        <taxon>Phrynosoma</taxon>
    </lineage>
</organism>
<dbReference type="PANTHER" id="PTHR31333:SF6">
    <property type="entry name" value="MUM1 LIKE 1"/>
    <property type="match status" value="1"/>
</dbReference>
<feature type="region of interest" description="Disordered" evidence="1">
    <location>
        <begin position="217"/>
        <end position="240"/>
    </location>
</feature>
<dbReference type="Proteomes" id="UP000826234">
    <property type="component" value="Unassembled WGS sequence"/>
</dbReference>
<accession>A0ABQ7T822</accession>
<dbReference type="InterPro" id="IPR048765">
    <property type="entry name" value="PWP3A_3B_4_N"/>
</dbReference>
<dbReference type="Pfam" id="PF20887">
    <property type="entry name" value="PWP3A-B_N"/>
    <property type="match status" value="1"/>
</dbReference>
<dbReference type="PROSITE" id="PS50812">
    <property type="entry name" value="PWWP"/>
    <property type="match status" value="1"/>
</dbReference>
<protein>
    <recommendedName>
        <fullName evidence="2">PWWP domain-containing protein</fullName>
    </recommendedName>
</protein>
<sequence>MAMAEGEYVLCKWKKRLWPAQILQISRCRTSRRQMNLKQEFVSMHLEIFCLQKQVNVRCTDVEPLKKETIEDIASKLGQNKRNCKSTEEVIYRRALREALDLLDPVAPSRDAAPLKWRQKLPTQKDTLEEASLSLRTTQWLSPHKDPPERAKEQKIGDAPISSEVTAIEDKRVLCSMGSPNFKPALSGPSGDEEFAGQTRFVSKAKRAGTCLKELQSSPRTCMERKSPHSSKGAMKRHQVAGSPSFLPLEHLASASTPAVSTSSKHCSRSTVSKQAGRKPGPRKSLSASPTEDALVAKLGSIKEGEVVWCKLRRYPYWPAVAFSCWVCLLTGEKLKTESKEGQRDLHRQTPGGQTQKDAARESYKHEIDWCINLIEDYWIRVGCNSFVGSFLEYCSDAMSYPVRKEGLNLSQMNFPQIEEEEAQESHSELTPTRMVVKLLPDRTRAARDRANKKIVDFIIKAKGADEHLRSVLKRQKPSRWLTKFLHPHKKLTYIETYLEDDSQQDQVYNYLKGIYQETDAKILQPNNGDNIKLILDVLFPEGKKTI</sequence>
<dbReference type="InterPro" id="IPR000313">
    <property type="entry name" value="PWWP_dom"/>
</dbReference>
<comment type="caution">
    <text evidence="3">The sequence shown here is derived from an EMBL/GenBank/DDBJ whole genome shotgun (WGS) entry which is preliminary data.</text>
</comment>
<dbReference type="PANTHER" id="PTHR31333">
    <property type="entry name" value="PWWP DOMAIN-CONTAINING DNA REPAIR FACTOR 3 FAMILY MEMBER"/>
    <property type="match status" value="1"/>
</dbReference>
<gene>
    <name evidence="3" type="ORF">JD844_034042</name>
</gene>
<feature type="domain" description="PWWP" evidence="2">
    <location>
        <begin position="304"/>
        <end position="370"/>
    </location>
</feature>
<dbReference type="Pfam" id="PF20886">
    <property type="entry name" value="PWP3A-B_C"/>
    <property type="match status" value="1"/>
</dbReference>
<dbReference type="InterPro" id="IPR048795">
    <property type="entry name" value="PWP3A_3B_4_C"/>
</dbReference>
<proteinExistence type="predicted"/>
<evidence type="ECO:0000313" key="3">
    <source>
        <dbReference type="EMBL" id="KAH0625794.1"/>
    </source>
</evidence>
<evidence type="ECO:0000256" key="1">
    <source>
        <dbReference type="SAM" id="MobiDB-lite"/>
    </source>
</evidence>
<dbReference type="InterPro" id="IPR040263">
    <property type="entry name" value="PWP3A_3B_4"/>
</dbReference>
<name>A0ABQ7T822_PHRPL</name>
<dbReference type="SUPFAM" id="SSF63748">
    <property type="entry name" value="Tudor/PWWP/MBT"/>
    <property type="match status" value="1"/>
</dbReference>
<dbReference type="Gene3D" id="6.10.300.20">
    <property type="match status" value="1"/>
</dbReference>
<feature type="region of interest" description="Disordered" evidence="1">
    <location>
        <begin position="257"/>
        <end position="290"/>
    </location>
</feature>
<keyword evidence="4" id="KW-1185">Reference proteome</keyword>
<dbReference type="EMBL" id="JAIPUX010000953">
    <property type="protein sequence ID" value="KAH0625794.1"/>
    <property type="molecule type" value="Genomic_DNA"/>
</dbReference>
<evidence type="ECO:0000313" key="4">
    <source>
        <dbReference type="Proteomes" id="UP000826234"/>
    </source>
</evidence>